<evidence type="ECO:0000259" key="6">
    <source>
        <dbReference type="Pfam" id="PF00724"/>
    </source>
</evidence>
<accession>A0A5C8NYD5</accession>
<evidence type="ECO:0000313" key="8">
    <source>
        <dbReference type="Proteomes" id="UP000321548"/>
    </source>
</evidence>
<evidence type="ECO:0000256" key="5">
    <source>
        <dbReference type="ARBA" id="ARBA00023002"/>
    </source>
</evidence>
<dbReference type="AlphaFoldDB" id="A0A5C8NYD5"/>
<dbReference type="SUPFAM" id="SSF51395">
    <property type="entry name" value="FMN-linked oxidoreductases"/>
    <property type="match status" value="1"/>
</dbReference>
<evidence type="ECO:0000256" key="1">
    <source>
        <dbReference type="ARBA" id="ARBA00001917"/>
    </source>
</evidence>
<sequence length="375" mass="40755">MSHLFTPLELRSLTLPNRIVVSPMCQYSAVEGRVQPWHHAHLGSLALSGAGMLIVEATAVEPAGRITPGCVGLYDDATEQALAGLVRALRSVSPVPLAIQIGHAGRKASSGRPWEGGRLIPASAGGWTPVGPSAAPITVDEPPPHALSLAELDALKERFVQATLRADRLGFDAIEVHGAHGYLLHQFLSPIANKRTDLYGGSLENRMRWPLEVFEAMRSAWPAHKPLGMRISATDWRNDLPAGERWDTPDAIVFAQKCEKIGADWIDVSSGGVSPLQKITLGPGYQVPFAEAVRKEVRIPVMAVGLITEPRQAEEILAGGKADMVALARGLLWNPRWPWHAAAELDGTVDAPRQYWRSQPRDFKALFGQTTFGQR</sequence>
<keyword evidence="3" id="KW-0288">FMN</keyword>
<dbReference type="CDD" id="cd02932">
    <property type="entry name" value="OYE_YqiM_FMN"/>
    <property type="match status" value="1"/>
</dbReference>
<evidence type="ECO:0000256" key="3">
    <source>
        <dbReference type="ARBA" id="ARBA00022643"/>
    </source>
</evidence>
<dbReference type="OrthoDB" id="8985337at2"/>
<dbReference type="InterPro" id="IPR001155">
    <property type="entry name" value="OxRdtase_FMN_N"/>
</dbReference>
<comment type="cofactor">
    <cofactor evidence="1">
        <name>FMN</name>
        <dbReference type="ChEBI" id="CHEBI:58210"/>
    </cofactor>
</comment>
<dbReference type="PANTHER" id="PTHR43303:SF4">
    <property type="entry name" value="NADPH DEHYDROGENASE C23G7.10C-RELATED"/>
    <property type="match status" value="1"/>
</dbReference>
<comment type="caution">
    <text evidence="7">The sequence shown here is derived from an EMBL/GenBank/DDBJ whole genome shotgun (WGS) entry which is preliminary data.</text>
</comment>
<dbReference type="Gene3D" id="3.20.20.70">
    <property type="entry name" value="Aldolase class I"/>
    <property type="match status" value="1"/>
</dbReference>
<dbReference type="Proteomes" id="UP000321548">
    <property type="component" value="Unassembled WGS sequence"/>
</dbReference>
<dbReference type="GO" id="GO:0050661">
    <property type="term" value="F:NADP binding"/>
    <property type="evidence" value="ECO:0007669"/>
    <property type="project" value="InterPro"/>
</dbReference>
<keyword evidence="2" id="KW-0285">Flavoprotein</keyword>
<dbReference type="Pfam" id="PF00724">
    <property type="entry name" value="Oxidored_FMN"/>
    <property type="match status" value="1"/>
</dbReference>
<dbReference type="InterPro" id="IPR013785">
    <property type="entry name" value="Aldolase_TIM"/>
</dbReference>
<dbReference type="GO" id="GO:0010181">
    <property type="term" value="F:FMN binding"/>
    <property type="evidence" value="ECO:0007669"/>
    <property type="project" value="InterPro"/>
</dbReference>
<protein>
    <submittedName>
        <fullName evidence="7">NADH:flavin oxidoreductase/NADH oxidase</fullName>
    </submittedName>
</protein>
<name>A0A5C8NYD5_9BURK</name>
<dbReference type="PANTHER" id="PTHR43303">
    <property type="entry name" value="NADPH DEHYDROGENASE C23G7.10C-RELATED"/>
    <property type="match status" value="1"/>
</dbReference>
<keyword evidence="4" id="KW-0521">NADP</keyword>
<evidence type="ECO:0000256" key="2">
    <source>
        <dbReference type="ARBA" id="ARBA00022630"/>
    </source>
</evidence>
<dbReference type="RefSeq" id="WP_147703996.1">
    <property type="nucleotide sequence ID" value="NZ_VDUY01000003.1"/>
</dbReference>
<evidence type="ECO:0000313" key="7">
    <source>
        <dbReference type="EMBL" id="TXL66082.1"/>
    </source>
</evidence>
<organism evidence="7 8">
    <name type="scientific">Zeimonas arvi</name>
    <dbReference type="NCBI Taxonomy" id="2498847"/>
    <lineage>
        <taxon>Bacteria</taxon>
        <taxon>Pseudomonadati</taxon>
        <taxon>Pseudomonadota</taxon>
        <taxon>Betaproteobacteria</taxon>
        <taxon>Burkholderiales</taxon>
        <taxon>Burkholderiaceae</taxon>
        <taxon>Zeimonas</taxon>
    </lineage>
</organism>
<evidence type="ECO:0000256" key="4">
    <source>
        <dbReference type="ARBA" id="ARBA00022857"/>
    </source>
</evidence>
<proteinExistence type="predicted"/>
<gene>
    <name evidence="7" type="ORF">FHP08_08385</name>
</gene>
<keyword evidence="5" id="KW-0560">Oxidoreductase</keyword>
<feature type="domain" description="NADH:flavin oxidoreductase/NADH oxidase N-terminal" evidence="6">
    <location>
        <begin position="4"/>
        <end position="344"/>
    </location>
</feature>
<keyword evidence="8" id="KW-1185">Reference proteome</keyword>
<dbReference type="GO" id="GO:0003959">
    <property type="term" value="F:NADPH dehydrogenase activity"/>
    <property type="evidence" value="ECO:0007669"/>
    <property type="project" value="InterPro"/>
</dbReference>
<dbReference type="EMBL" id="VDUY01000003">
    <property type="protein sequence ID" value="TXL66082.1"/>
    <property type="molecule type" value="Genomic_DNA"/>
</dbReference>
<reference evidence="7 8" key="1">
    <citation type="submission" date="2019-06" db="EMBL/GenBank/DDBJ databases">
        <title>Quisquiliibacterium sp. nov., isolated from a maize field.</title>
        <authorList>
            <person name="Lin S.-Y."/>
            <person name="Tsai C.-F."/>
            <person name="Young C.-C."/>
        </authorList>
    </citation>
    <scope>NUCLEOTIDE SEQUENCE [LARGE SCALE GENOMIC DNA]</scope>
    <source>
        <strain evidence="7 8">CC-CFT501</strain>
    </source>
</reference>
<dbReference type="InterPro" id="IPR044152">
    <property type="entry name" value="YqjM-like"/>
</dbReference>